<gene>
    <name evidence="3" type="ORF">NCTC12998_00211</name>
    <name evidence="2" type="ORF">SAMEA2273876_04331</name>
</gene>
<sequence length="34" mass="3665">MSKKGIRALVYVSLASVFIWGAAGYLVVQAVHVM</sequence>
<keyword evidence="1" id="KW-1133">Transmembrane helix</keyword>
<dbReference type="AlphaFoldDB" id="A0A2X2EL40"/>
<reference evidence="3 5" key="1">
    <citation type="submission" date="2019-03" db="EMBL/GenBank/DDBJ databases">
        <authorList>
            <consortium name="Pathogen Informatics"/>
        </authorList>
    </citation>
    <scope>NUCLEOTIDE SEQUENCE [LARGE SCALE GENOMIC DNA]</scope>
    <source>
        <strain evidence="2 4">2880STDY5682802</strain>
        <strain evidence="3 5">NCTC12998</strain>
    </source>
</reference>
<name>A0A2X2EL40_RAOPL</name>
<dbReference type="Proteomes" id="UP000345637">
    <property type="component" value="Unassembled WGS sequence"/>
</dbReference>
<evidence type="ECO:0000313" key="5">
    <source>
        <dbReference type="Proteomes" id="UP000345637"/>
    </source>
</evidence>
<evidence type="ECO:0000256" key="1">
    <source>
        <dbReference type="SAM" id="Phobius"/>
    </source>
</evidence>
<evidence type="ECO:0000313" key="4">
    <source>
        <dbReference type="Proteomes" id="UP000078124"/>
    </source>
</evidence>
<organism evidence="3 5">
    <name type="scientific">Raoultella planticola</name>
    <name type="common">Klebsiella planticola</name>
    <dbReference type="NCBI Taxonomy" id="575"/>
    <lineage>
        <taxon>Bacteria</taxon>
        <taxon>Pseudomonadati</taxon>
        <taxon>Pseudomonadota</taxon>
        <taxon>Gammaproteobacteria</taxon>
        <taxon>Enterobacterales</taxon>
        <taxon>Enterobacteriaceae</taxon>
        <taxon>Klebsiella/Raoultella group</taxon>
        <taxon>Raoultella</taxon>
    </lineage>
</organism>
<dbReference type="EMBL" id="FLAC01000020">
    <property type="protein sequence ID" value="SAQ03594.1"/>
    <property type="molecule type" value="Genomic_DNA"/>
</dbReference>
<proteinExistence type="predicted"/>
<feature type="transmembrane region" description="Helical" evidence="1">
    <location>
        <begin position="9"/>
        <end position="28"/>
    </location>
</feature>
<accession>A0A2X2EL40</accession>
<keyword evidence="1" id="KW-0812">Transmembrane</keyword>
<dbReference type="Proteomes" id="UP000078124">
    <property type="component" value="Unassembled WGS sequence"/>
</dbReference>
<evidence type="ECO:0000313" key="2">
    <source>
        <dbReference type="EMBL" id="SAQ03594.1"/>
    </source>
</evidence>
<protein>
    <submittedName>
        <fullName evidence="3">Uncharacterized protein</fullName>
    </submittedName>
</protein>
<dbReference type="EMBL" id="CAADJE010000001">
    <property type="protein sequence ID" value="VFS55651.1"/>
    <property type="molecule type" value="Genomic_DNA"/>
</dbReference>
<keyword evidence="1" id="KW-0472">Membrane</keyword>
<evidence type="ECO:0000313" key="3">
    <source>
        <dbReference type="EMBL" id="VFS55651.1"/>
    </source>
</evidence>